<dbReference type="GO" id="GO:0006457">
    <property type="term" value="P:protein folding"/>
    <property type="evidence" value="ECO:0007669"/>
    <property type="project" value="TreeGrafter"/>
</dbReference>
<keyword evidence="5 8" id="KW-0560">Oxidoreductase</keyword>
<dbReference type="InterPro" id="IPR017905">
    <property type="entry name" value="ERV/ALR_sulphydryl_oxidase"/>
</dbReference>
<accession>A0AAD2GAQ7</accession>
<evidence type="ECO:0000256" key="7">
    <source>
        <dbReference type="ARBA" id="ARBA00023180"/>
    </source>
</evidence>
<dbReference type="EMBL" id="CAKOGP040002325">
    <property type="protein sequence ID" value="CAJ1967420.1"/>
    <property type="molecule type" value="Genomic_DNA"/>
</dbReference>
<evidence type="ECO:0000256" key="4">
    <source>
        <dbReference type="ARBA" id="ARBA00022827"/>
    </source>
</evidence>
<dbReference type="Proteomes" id="UP001295423">
    <property type="component" value="Unassembled WGS sequence"/>
</dbReference>
<dbReference type="PROSITE" id="PS51352">
    <property type="entry name" value="THIOREDOXIN_2"/>
    <property type="match status" value="1"/>
</dbReference>
<evidence type="ECO:0000313" key="12">
    <source>
        <dbReference type="EMBL" id="CAJ1967420.1"/>
    </source>
</evidence>
<evidence type="ECO:0000256" key="5">
    <source>
        <dbReference type="ARBA" id="ARBA00023002"/>
    </source>
</evidence>
<dbReference type="GO" id="GO:0005615">
    <property type="term" value="C:extracellular space"/>
    <property type="evidence" value="ECO:0007669"/>
    <property type="project" value="TreeGrafter"/>
</dbReference>
<feature type="domain" description="Thioredoxin" evidence="11">
    <location>
        <begin position="61"/>
        <end position="193"/>
    </location>
</feature>
<evidence type="ECO:0000256" key="8">
    <source>
        <dbReference type="RuleBase" id="RU371123"/>
    </source>
</evidence>
<keyword evidence="6" id="KW-1015">Disulfide bond</keyword>
<name>A0AAD2GAQ7_9STRA</name>
<dbReference type="SUPFAM" id="SSF52833">
    <property type="entry name" value="Thioredoxin-like"/>
    <property type="match status" value="1"/>
</dbReference>
<dbReference type="InterPro" id="IPR017937">
    <property type="entry name" value="Thioredoxin_CS"/>
</dbReference>
<dbReference type="CDD" id="cd02961">
    <property type="entry name" value="PDI_a_family"/>
    <property type="match status" value="1"/>
</dbReference>
<dbReference type="Pfam" id="PF04777">
    <property type="entry name" value="Evr1_Alr"/>
    <property type="match status" value="1"/>
</dbReference>
<dbReference type="InterPro" id="IPR036774">
    <property type="entry name" value="ERV/ALR_sulphydryl_oxid_sf"/>
</dbReference>
<feature type="transmembrane region" description="Helical" evidence="8">
    <location>
        <begin position="523"/>
        <end position="541"/>
    </location>
</feature>
<evidence type="ECO:0000256" key="9">
    <source>
        <dbReference type="SAM" id="SignalP"/>
    </source>
</evidence>
<evidence type="ECO:0000256" key="2">
    <source>
        <dbReference type="ARBA" id="ARBA00022630"/>
    </source>
</evidence>
<keyword evidence="8" id="KW-0812">Transmembrane</keyword>
<proteinExistence type="predicted"/>
<feature type="chain" id="PRO_5042084141" description="Sulfhydryl oxidase" evidence="9">
    <location>
        <begin position="26"/>
        <end position="559"/>
    </location>
</feature>
<keyword evidence="2 8" id="KW-0285">Flavoprotein</keyword>
<dbReference type="GO" id="GO:0000139">
    <property type="term" value="C:Golgi membrane"/>
    <property type="evidence" value="ECO:0007669"/>
    <property type="project" value="TreeGrafter"/>
</dbReference>
<comment type="caution">
    <text evidence="12">The sequence shown here is derived from an EMBL/GenBank/DDBJ whole genome shotgun (WGS) entry which is preliminary data.</text>
</comment>
<dbReference type="InterPro" id="IPR039798">
    <property type="entry name" value="Sulfhydryl_oxidase"/>
</dbReference>
<dbReference type="GO" id="GO:0003756">
    <property type="term" value="F:protein disulfide isomerase activity"/>
    <property type="evidence" value="ECO:0007669"/>
    <property type="project" value="TreeGrafter"/>
</dbReference>
<evidence type="ECO:0000259" key="10">
    <source>
        <dbReference type="PROSITE" id="PS51324"/>
    </source>
</evidence>
<keyword evidence="7" id="KW-0325">Glycoprotein</keyword>
<evidence type="ECO:0000256" key="1">
    <source>
        <dbReference type="ARBA" id="ARBA00001974"/>
    </source>
</evidence>
<dbReference type="AlphaFoldDB" id="A0AAD2GAQ7"/>
<keyword evidence="13" id="KW-1185">Reference proteome</keyword>
<comment type="catalytic activity">
    <reaction evidence="8">
        <text>2 R'C(R)SH + O2 = R'C(R)S-S(R)CR' + H2O2</text>
        <dbReference type="Rhea" id="RHEA:17357"/>
        <dbReference type="ChEBI" id="CHEBI:15379"/>
        <dbReference type="ChEBI" id="CHEBI:16240"/>
        <dbReference type="ChEBI" id="CHEBI:16520"/>
        <dbReference type="ChEBI" id="CHEBI:17412"/>
        <dbReference type="EC" id="1.8.3.2"/>
    </reaction>
</comment>
<dbReference type="GO" id="GO:0016971">
    <property type="term" value="F:flavin-dependent sulfhydryl oxidase activity"/>
    <property type="evidence" value="ECO:0007669"/>
    <property type="project" value="InterPro"/>
</dbReference>
<evidence type="ECO:0000256" key="3">
    <source>
        <dbReference type="ARBA" id="ARBA00022729"/>
    </source>
</evidence>
<dbReference type="Gene3D" id="3.40.30.10">
    <property type="entry name" value="Glutaredoxin"/>
    <property type="match status" value="1"/>
</dbReference>
<dbReference type="PROSITE" id="PS51324">
    <property type="entry name" value="ERV_ALR"/>
    <property type="match status" value="1"/>
</dbReference>
<evidence type="ECO:0000259" key="11">
    <source>
        <dbReference type="PROSITE" id="PS51352"/>
    </source>
</evidence>
<organism evidence="12 13">
    <name type="scientific">Cylindrotheca closterium</name>
    <dbReference type="NCBI Taxonomy" id="2856"/>
    <lineage>
        <taxon>Eukaryota</taxon>
        <taxon>Sar</taxon>
        <taxon>Stramenopiles</taxon>
        <taxon>Ochrophyta</taxon>
        <taxon>Bacillariophyta</taxon>
        <taxon>Bacillariophyceae</taxon>
        <taxon>Bacillariophycidae</taxon>
        <taxon>Bacillariales</taxon>
        <taxon>Bacillariaceae</taxon>
        <taxon>Cylindrotheca</taxon>
    </lineage>
</organism>
<dbReference type="InterPro" id="IPR013766">
    <property type="entry name" value="Thioredoxin_domain"/>
</dbReference>
<keyword evidence="3 9" id="KW-0732">Signal</keyword>
<keyword evidence="8" id="KW-1133">Transmembrane helix</keyword>
<keyword evidence="4 8" id="KW-0274">FAD</keyword>
<dbReference type="PANTHER" id="PTHR22897">
    <property type="entry name" value="QUIESCIN Q6-RELATED SULFHYDRYL OXIDASE"/>
    <property type="match status" value="1"/>
</dbReference>
<dbReference type="EC" id="1.8.3.2" evidence="8"/>
<dbReference type="InterPro" id="IPR036249">
    <property type="entry name" value="Thioredoxin-like_sf"/>
</dbReference>
<keyword evidence="8" id="KW-0472">Membrane</keyword>
<dbReference type="SUPFAM" id="SSF69000">
    <property type="entry name" value="FAD-dependent thiol oxidase"/>
    <property type="match status" value="1"/>
</dbReference>
<dbReference type="Gene3D" id="1.20.120.310">
    <property type="entry name" value="ERV/ALR sulfhydryl oxidase domain"/>
    <property type="match status" value="1"/>
</dbReference>
<dbReference type="PANTHER" id="PTHR22897:SF8">
    <property type="entry name" value="SULFHYDRYL OXIDASE"/>
    <property type="match status" value="1"/>
</dbReference>
<sequence length="559" mass="65391">MRIPLSLLLFVIFCCCILQSHFSLGEIEVQQQEKGGAEAEAEEASSEEEEEDGVQYFYHDFPDAGDILEYEAPIEGGEWDGISPDYIYQPDKVRGIRIVEFYAHWCPHCQHFRDHYVRFAETLRDIVHEYAPGTTINMFAVSCVPWRPVCVDFGIEAFPKLYLFQDGSKEGREIDQNDVHPFKILPLLGIHLDDSLTLTQNDEDKQVELVAKGNEESNENSSKQFWLPRTKQDIYNDAHLSFDFAMRNSIFLENKPLTKKSAKAFAHWIEQLVSAVPPTWALKTCFAEIFESIDKVVQSEKALLKIVNKYPPKKKHWSRSCTRGDKYAGYTCGLWELFHIMSVGIVEWNVYSNGDDWYFFRPEESATVLRNYIEYFFGCEVCRQNFLHGFDSCQYDRCSRLIPEIGDLEEWKEIPLWLFETHNGVNRRLARERAERENREITQEEYEAVKWPPRHECPKCWGEEGSWNSENIYNYLRVTYWPDDALNVKMREFVTASVSSEDDDELGEGEKEGITFFGFLKRLLKAMGCSAVLIYATYFLLRRRRLYRTGHHKKVDYTD</sequence>
<feature type="domain" description="ERV/ALR sulfhydryl oxidase" evidence="10">
    <location>
        <begin position="322"/>
        <end position="446"/>
    </location>
</feature>
<evidence type="ECO:0000256" key="6">
    <source>
        <dbReference type="ARBA" id="ARBA00023157"/>
    </source>
</evidence>
<dbReference type="PROSITE" id="PS00194">
    <property type="entry name" value="THIOREDOXIN_1"/>
    <property type="match status" value="1"/>
</dbReference>
<evidence type="ECO:0000313" key="13">
    <source>
        <dbReference type="Proteomes" id="UP001295423"/>
    </source>
</evidence>
<comment type="cofactor">
    <cofactor evidence="1 8">
        <name>FAD</name>
        <dbReference type="ChEBI" id="CHEBI:57692"/>
    </cofactor>
</comment>
<reference evidence="12" key="1">
    <citation type="submission" date="2023-08" db="EMBL/GenBank/DDBJ databases">
        <authorList>
            <person name="Audoor S."/>
            <person name="Bilcke G."/>
        </authorList>
    </citation>
    <scope>NUCLEOTIDE SEQUENCE</scope>
</reference>
<gene>
    <name evidence="12" type="ORF">CYCCA115_LOCUS22766</name>
</gene>
<dbReference type="Pfam" id="PF00085">
    <property type="entry name" value="Thioredoxin"/>
    <property type="match status" value="1"/>
</dbReference>
<feature type="signal peptide" evidence="9">
    <location>
        <begin position="1"/>
        <end position="25"/>
    </location>
</feature>
<protein>
    <recommendedName>
        <fullName evidence="8">Sulfhydryl oxidase</fullName>
        <ecNumber evidence="8">1.8.3.2</ecNumber>
    </recommendedName>
</protein>